<comment type="caution">
    <text evidence="1">The sequence shown here is derived from an EMBL/GenBank/DDBJ whole genome shotgun (WGS) entry which is preliminary data.</text>
</comment>
<reference evidence="1" key="1">
    <citation type="submission" date="2023-04" db="EMBL/GenBank/DDBJ databases">
        <title>Ambrosiozyma monospora NBRC 1965.</title>
        <authorList>
            <person name="Ichikawa N."/>
            <person name="Sato H."/>
            <person name="Tonouchi N."/>
        </authorList>
    </citation>
    <scope>NUCLEOTIDE SEQUENCE</scope>
    <source>
        <strain evidence="1">NBRC 1965</strain>
    </source>
</reference>
<gene>
    <name evidence="1" type="ORF">Amon01_000868800</name>
</gene>
<sequence>MIDRRKGKGKGKGKANRECFSDNSNKITECICVVTETETETEIQRKEKEAHMDKPTNLLSQIIQFNSSLNIRPTISTRQQILSIFNLLRTIWFRASMFQSIQVIPNDIQQGYNQTDDIDEIQLITKHQPS</sequence>
<dbReference type="Proteomes" id="UP001165063">
    <property type="component" value="Unassembled WGS sequence"/>
</dbReference>
<dbReference type="EMBL" id="BSXU01008192">
    <property type="protein sequence ID" value="GMG59386.1"/>
    <property type="molecule type" value="Genomic_DNA"/>
</dbReference>
<evidence type="ECO:0000313" key="2">
    <source>
        <dbReference type="Proteomes" id="UP001165063"/>
    </source>
</evidence>
<accession>A0A9W6Z0V4</accession>
<protein>
    <submittedName>
        <fullName evidence="1">Unnamed protein product</fullName>
    </submittedName>
</protein>
<evidence type="ECO:0000313" key="1">
    <source>
        <dbReference type="EMBL" id="GMG59386.1"/>
    </source>
</evidence>
<keyword evidence="2" id="KW-1185">Reference proteome</keyword>
<dbReference type="AlphaFoldDB" id="A0A9W6Z0V4"/>
<proteinExistence type="predicted"/>
<organism evidence="1 2">
    <name type="scientific">Ambrosiozyma monospora</name>
    <name type="common">Yeast</name>
    <name type="synonym">Endomycopsis monosporus</name>
    <dbReference type="NCBI Taxonomy" id="43982"/>
    <lineage>
        <taxon>Eukaryota</taxon>
        <taxon>Fungi</taxon>
        <taxon>Dikarya</taxon>
        <taxon>Ascomycota</taxon>
        <taxon>Saccharomycotina</taxon>
        <taxon>Pichiomycetes</taxon>
        <taxon>Pichiales</taxon>
        <taxon>Pichiaceae</taxon>
        <taxon>Ambrosiozyma</taxon>
    </lineage>
</organism>
<name>A0A9W6Z0V4_AMBMO</name>